<protein>
    <submittedName>
        <fullName evidence="2">Uncharacterized protein</fullName>
    </submittedName>
</protein>
<keyword evidence="1" id="KW-1133">Transmembrane helix</keyword>
<name>A0AAV5AT75_9AGAM</name>
<keyword evidence="1" id="KW-0812">Transmembrane</keyword>
<keyword evidence="3" id="KW-1185">Reference proteome</keyword>
<reference evidence="2" key="1">
    <citation type="submission" date="2021-10" db="EMBL/GenBank/DDBJ databases">
        <title>De novo Genome Assembly of Clathrus columnatus (Basidiomycota, Fungi) Using Illumina and Nanopore Sequence Data.</title>
        <authorList>
            <person name="Ogiso-Tanaka E."/>
            <person name="Itagaki H."/>
            <person name="Hosoya T."/>
            <person name="Hosaka K."/>
        </authorList>
    </citation>
    <scope>NUCLEOTIDE SEQUENCE</scope>
    <source>
        <strain evidence="2">MO-923</strain>
    </source>
</reference>
<gene>
    <name evidence="2" type="ORF">Clacol_010116</name>
</gene>
<organism evidence="2 3">
    <name type="scientific">Clathrus columnatus</name>
    <dbReference type="NCBI Taxonomy" id="1419009"/>
    <lineage>
        <taxon>Eukaryota</taxon>
        <taxon>Fungi</taxon>
        <taxon>Dikarya</taxon>
        <taxon>Basidiomycota</taxon>
        <taxon>Agaricomycotina</taxon>
        <taxon>Agaricomycetes</taxon>
        <taxon>Phallomycetidae</taxon>
        <taxon>Phallales</taxon>
        <taxon>Clathraceae</taxon>
        <taxon>Clathrus</taxon>
    </lineage>
</organism>
<evidence type="ECO:0000313" key="3">
    <source>
        <dbReference type="Proteomes" id="UP001050691"/>
    </source>
</evidence>
<accession>A0AAV5AT75</accession>
<keyword evidence="1" id="KW-0472">Membrane</keyword>
<sequence>MFDDNHSSQLLTSNDNVDVDLIFGTSSIGSLIKLEGEDNTSLLVREARKTAEDHINEFLENYPTTSLGRLLITLLDNASDEDSLQINCSPLRYTAGVICGAHNDNQLESVATVWLELMLLPSKLIIYFVLIHLILKWLGRPLPHTQLMIKRRVLITQ</sequence>
<feature type="transmembrane region" description="Helical" evidence="1">
    <location>
        <begin position="124"/>
        <end position="142"/>
    </location>
</feature>
<evidence type="ECO:0000313" key="2">
    <source>
        <dbReference type="EMBL" id="GJJ15838.1"/>
    </source>
</evidence>
<dbReference type="AlphaFoldDB" id="A0AAV5AT75"/>
<dbReference type="Proteomes" id="UP001050691">
    <property type="component" value="Unassembled WGS sequence"/>
</dbReference>
<comment type="caution">
    <text evidence="2">The sequence shown here is derived from an EMBL/GenBank/DDBJ whole genome shotgun (WGS) entry which is preliminary data.</text>
</comment>
<dbReference type="EMBL" id="BPWL01000011">
    <property type="protein sequence ID" value="GJJ15838.1"/>
    <property type="molecule type" value="Genomic_DNA"/>
</dbReference>
<evidence type="ECO:0000256" key="1">
    <source>
        <dbReference type="SAM" id="Phobius"/>
    </source>
</evidence>
<proteinExistence type="predicted"/>